<dbReference type="SUPFAM" id="SSF56300">
    <property type="entry name" value="Metallo-dependent phosphatases"/>
    <property type="match status" value="1"/>
</dbReference>
<dbReference type="InterPro" id="IPR050535">
    <property type="entry name" value="DNA_Repair-Maintenance_Comp"/>
</dbReference>
<evidence type="ECO:0000313" key="2">
    <source>
        <dbReference type="EMBL" id="OQB41564.1"/>
    </source>
</evidence>
<keyword evidence="2" id="KW-0378">Hydrolase</keyword>
<evidence type="ECO:0000259" key="1">
    <source>
        <dbReference type="Pfam" id="PF00149"/>
    </source>
</evidence>
<dbReference type="AlphaFoldDB" id="A0A1V5ZNX6"/>
<organism evidence="2">
    <name type="scientific">candidate division CPR1 bacterium ADurb.Bin160</name>
    <dbReference type="NCBI Taxonomy" id="1852826"/>
    <lineage>
        <taxon>Bacteria</taxon>
        <taxon>candidate division CPR1</taxon>
    </lineage>
</organism>
<name>A0A1V5ZNX6_9BACT</name>
<dbReference type="InterPro" id="IPR029052">
    <property type="entry name" value="Metallo-depent_PP-like"/>
</dbReference>
<dbReference type="Pfam" id="PF00149">
    <property type="entry name" value="Metallophos"/>
    <property type="match status" value="1"/>
</dbReference>
<protein>
    <submittedName>
        <fullName evidence="2">Exonuclease subunit SbcD</fullName>
    </submittedName>
</protein>
<dbReference type="PANTHER" id="PTHR30337">
    <property type="entry name" value="COMPONENT OF ATP-DEPENDENT DSDNA EXONUCLEASE"/>
    <property type="match status" value="1"/>
</dbReference>
<keyword evidence="2" id="KW-0540">Nuclease</keyword>
<accession>A0A1V5ZNX6</accession>
<dbReference type="Gene3D" id="3.60.21.10">
    <property type="match status" value="1"/>
</dbReference>
<comment type="caution">
    <text evidence="2">The sequence shown here is derived from an EMBL/GenBank/DDBJ whole genome shotgun (WGS) entry which is preliminary data.</text>
</comment>
<sequence>MKKFLFTADWHLDGYSNDKIDQTTGFSERLTDIKNTIYNMGDYCRQNNIENFIIGGDLLHGKSRIHALALSVLLDFFRSNKNINFYVIDGNHDLSTRGREYVSALKALDNEPNINRIKKTKIINNIVFVPYCSTMIDDIKNNSGKILISHFGLNEGMLNSGISIVSDLAMKDLKNYEICLLGHYHKPQEISRENTSVFYVGSPTELDWGEKNEEKRFLVVDMEKNTIESVQTKGFRKHIELEINNENKNIIIETAKKLKDEGHYIQLKKIENVETDDLKNDFRIIDKTTKDITNRGISSSMTIEEKLKKYLEIQEIQDMEEFLECAKNIISKTGEE</sequence>
<dbReference type="Proteomes" id="UP000485621">
    <property type="component" value="Unassembled WGS sequence"/>
</dbReference>
<proteinExistence type="predicted"/>
<dbReference type="PANTHER" id="PTHR30337:SF0">
    <property type="entry name" value="NUCLEASE SBCCD SUBUNIT D"/>
    <property type="match status" value="1"/>
</dbReference>
<dbReference type="InterPro" id="IPR004843">
    <property type="entry name" value="Calcineurin-like_PHP"/>
</dbReference>
<dbReference type="GO" id="GO:0004527">
    <property type="term" value="F:exonuclease activity"/>
    <property type="evidence" value="ECO:0007669"/>
    <property type="project" value="UniProtKB-KW"/>
</dbReference>
<gene>
    <name evidence="2" type="ORF">BWY04_00744</name>
</gene>
<keyword evidence="2" id="KW-0269">Exonuclease</keyword>
<feature type="domain" description="Calcineurin-like phosphoesterase" evidence="1">
    <location>
        <begin position="3"/>
        <end position="186"/>
    </location>
</feature>
<reference evidence="2" key="1">
    <citation type="submission" date="2017-02" db="EMBL/GenBank/DDBJ databases">
        <title>Delving into the versatile metabolic prowess of the omnipresent phylum Bacteroidetes.</title>
        <authorList>
            <person name="Nobu M.K."/>
            <person name="Mei R."/>
            <person name="Narihiro T."/>
            <person name="Kuroda K."/>
            <person name="Liu W.-T."/>
        </authorList>
    </citation>
    <scope>NUCLEOTIDE SEQUENCE</scope>
    <source>
        <strain evidence="2">ADurb.Bin160</strain>
    </source>
</reference>
<dbReference type="EMBL" id="MWDB01000014">
    <property type="protein sequence ID" value="OQB41564.1"/>
    <property type="molecule type" value="Genomic_DNA"/>
</dbReference>